<name>A0ABQ5YSE3_9BURK</name>
<dbReference type="PANTHER" id="PTHR42885:SF1">
    <property type="entry name" value="THREONINE-PHOSPHATE DECARBOXYLASE"/>
    <property type="match status" value="1"/>
</dbReference>
<dbReference type="InterPro" id="IPR004839">
    <property type="entry name" value="Aminotransferase_I/II_large"/>
</dbReference>
<feature type="domain" description="Aminotransferase class I/classII large" evidence="3">
    <location>
        <begin position="53"/>
        <end position="257"/>
    </location>
</feature>
<dbReference type="InterPro" id="IPR015422">
    <property type="entry name" value="PyrdxlP-dep_Trfase_small"/>
</dbReference>
<gene>
    <name evidence="4" type="ORF">GCM10007875_18960</name>
</gene>
<evidence type="ECO:0000256" key="2">
    <source>
        <dbReference type="ARBA" id="ARBA00022898"/>
    </source>
</evidence>
<dbReference type="InterPro" id="IPR015424">
    <property type="entry name" value="PyrdxlP-dep_Trfase"/>
</dbReference>
<reference evidence="5" key="1">
    <citation type="journal article" date="2019" name="Int. J. Syst. Evol. Microbiol.">
        <title>The Global Catalogue of Microorganisms (GCM) 10K type strain sequencing project: providing services to taxonomists for standard genome sequencing and annotation.</title>
        <authorList>
            <consortium name="The Broad Institute Genomics Platform"/>
            <consortium name="The Broad Institute Genome Sequencing Center for Infectious Disease"/>
            <person name="Wu L."/>
            <person name="Ma J."/>
        </authorList>
    </citation>
    <scope>NUCLEOTIDE SEQUENCE [LARGE SCALE GENOMIC DNA]</scope>
    <source>
        <strain evidence="5">NBRC 105857</strain>
    </source>
</reference>
<dbReference type="Pfam" id="PF00155">
    <property type="entry name" value="Aminotran_1_2"/>
    <property type="match status" value="1"/>
</dbReference>
<proteinExistence type="predicted"/>
<evidence type="ECO:0000259" key="3">
    <source>
        <dbReference type="Pfam" id="PF00155"/>
    </source>
</evidence>
<protein>
    <submittedName>
        <fullName evidence="4">Threonine-phosphate decarboxylase</fullName>
    </submittedName>
</protein>
<accession>A0ABQ5YSE3</accession>
<comment type="caution">
    <text evidence="4">The sequence shown here is derived from an EMBL/GenBank/DDBJ whole genome shotgun (WGS) entry which is preliminary data.</text>
</comment>
<dbReference type="Gene3D" id="3.90.1150.10">
    <property type="entry name" value="Aspartate Aminotransferase, domain 1"/>
    <property type="match status" value="1"/>
</dbReference>
<dbReference type="PANTHER" id="PTHR42885">
    <property type="entry name" value="HISTIDINOL-PHOSPHATE AMINOTRANSFERASE-RELATED"/>
    <property type="match status" value="1"/>
</dbReference>
<dbReference type="InterPro" id="IPR015421">
    <property type="entry name" value="PyrdxlP-dep_Trfase_major"/>
</dbReference>
<keyword evidence="5" id="KW-1185">Reference proteome</keyword>
<dbReference type="RefSeq" id="WP_284281475.1">
    <property type="nucleotide sequence ID" value="NZ_BSOJ01000018.1"/>
</dbReference>
<evidence type="ECO:0000313" key="4">
    <source>
        <dbReference type="EMBL" id="GLR26806.1"/>
    </source>
</evidence>
<dbReference type="SUPFAM" id="SSF53383">
    <property type="entry name" value="PLP-dependent transferases"/>
    <property type="match status" value="1"/>
</dbReference>
<keyword evidence="2" id="KW-0663">Pyridoxal phosphate</keyword>
<comment type="cofactor">
    <cofactor evidence="1">
        <name>pyridoxal 5'-phosphate</name>
        <dbReference type="ChEBI" id="CHEBI:597326"/>
    </cofactor>
</comment>
<dbReference type="EMBL" id="BSOJ01000018">
    <property type="protein sequence ID" value="GLR26806.1"/>
    <property type="molecule type" value="Genomic_DNA"/>
</dbReference>
<evidence type="ECO:0000313" key="5">
    <source>
        <dbReference type="Proteomes" id="UP001156664"/>
    </source>
</evidence>
<organism evidence="4 5">
    <name type="scientific">Limnobacter litoralis</name>
    <dbReference type="NCBI Taxonomy" id="481366"/>
    <lineage>
        <taxon>Bacteria</taxon>
        <taxon>Pseudomonadati</taxon>
        <taxon>Pseudomonadota</taxon>
        <taxon>Betaproteobacteria</taxon>
        <taxon>Burkholderiales</taxon>
        <taxon>Burkholderiaceae</taxon>
        <taxon>Limnobacter</taxon>
    </lineage>
</organism>
<dbReference type="Gene3D" id="3.40.640.10">
    <property type="entry name" value="Type I PLP-dependent aspartate aminotransferase-like (Major domain)"/>
    <property type="match status" value="1"/>
</dbReference>
<evidence type="ECO:0000256" key="1">
    <source>
        <dbReference type="ARBA" id="ARBA00001933"/>
    </source>
</evidence>
<sequence length="328" mass="36361">MHIDTQFKAQAKLDLSGSVSPVCLPVPDMPASIWNHPDSLRSQFHSKARSFFECEAVLAVTGIESGISALARLFQTWHGSMRVVLAEPGFDQWDTRFRRASHIVLDWPVELILEGEIPECDVVVLGRPVNPTGQMIEISQVRKLASRLREQGGWLILDEAYLDWTGEESYTSFIEASPAIVLRSMAPFSGLPGANLAFVCAPKSVCTALLNEVGTQAVSAAQWWLALHYFDAELWRESQIALLASGSSRLAALWQDCLGTGTRCYQGGYFVSFEHDQASLIAEQLEAIGILVRVYEADTHLVRCGLPRDESQWDRLDKAIRSLKLGEA</sequence>
<dbReference type="Proteomes" id="UP001156664">
    <property type="component" value="Unassembled WGS sequence"/>
</dbReference>